<evidence type="ECO:0000256" key="1">
    <source>
        <dbReference type="SAM" id="MobiDB-lite"/>
    </source>
</evidence>
<name>A0A0A2C427_PROMR</name>
<evidence type="ECO:0000313" key="3">
    <source>
        <dbReference type="Proteomes" id="UP000030392"/>
    </source>
</evidence>
<dbReference type="RefSeq" id="WP_193743120.1">
    <property type="nucleotide sequence ID" value="NZ_CP138967.1"/>
</dbReference>
<dbReference type="AlphaFoldDB" id="A0A0A2C427"/>
<sequence length="58" mass="6911">MESNQNNTDDLKERVDRNKKLSSTDNLNYLYPNGHRITHQMRWFKGSRDRCLRSDIAA</sequence>
<feature type="region of interest" description="Disordered" evidence="1">
    <location>
        <begin position="1"/>
        <end position="27"/>
    </location>
</feature>
<proteinExistence type="predicted"/>
<reference evidence="3" key="1">
    <citation type="journal article" date="2014" name="Sci. Data">
        <title>Genomes of diverse isolates of the marine cyanobacterium Prochlorococcus.</title>
        <authorList>
            <person name="Biller S."/>
            <person name="Berube P."/>
            <person name="Thompson J."/>
            <person name="Kelly L."/>
            <person name="Roggensack S."/>
            <person name="Awad L."/>
            <person name="Roache-Johnson K."/>
            <person name="Ding H."/>
            <person name="Giovannoni S.J."/>
            <person name="Moore L.R."/>
            <person name="Chisholm S.W."/>
        </authorList>
    </citation>
    <scope>NUCLEOTIDE SEQUENCE [LARGE SCALE GENOMIC DNA]</scope>
    <source>
        <strain evidence="3">PAC1</strain>
    </source>
</reference>
<dbReference type="EMBL" id="JNAX01000010">
    <property type="protein sequence ID" value="KGG21048.1"/>
    <property type="molecule type" value="Genomic_DNA"/>
</dbReference>
<accession>A0A0A2C427</accession>
<protein>
    <submittedName>
        <fullName evidence="2">Uncharacterized protein</fullName>
    </submittedName>
</protein>
<dbReference type="Proteomes" id="UP000030392">
    <property type="component" value="Unassembled WGS sequence"/>
</dbReference>
<organism evidence="2 3">
    <name type="scientific">Prochlorococcus marinus str. PAC1</name>
    <dbReference type="NCBI Taxonomy" id="59924"/>
    <lineage>
        <taxon>Bacteria</taxon>
        <taxon>Bacillati</taxon>
        <taxon>Cyanobacteriota</taxon>
        <taxon>Cyanophyceae</taxon>
        <taxon>Synechococcales</taxon>
        <taxon>Prochlorococcaceae</taxon>
        <taxon>Prochlorococcus</taxon>
    </lineage>
</organism>
<comment type="caution">
    <text evidence="2">The sequence shown here is derived from an EMBL/GenBank/DDBJ whole genome shotgun (WGS) entry which is preliminary data.</text>
</comment>
<evidence type="ECO:0000313" key="2">
    <source>
        <dbReference type="EMBL" id="KGG21048.1"/>
    </source>
</evidence>
<feature type="compositionally biased region" description="Basic and acidic residues" evidence="1">
    <location>
        <begin position="9"/>
        <end position="19"/>
    </location>
</feature>
<gene>
    <name evidence="2" type="ORF">EV03_0988</name>
</gene>